<gene>
    <name evidence="1" type="ORF">g.2094</name>
</gene>
<reference evidence="1" key="1">
    <citation type="submission" date="2018-04" db="EMBL/GenBank/DDBJ databases">
        <title>Transcriptome assembly of Sipha flava.</title>
        <authorList>
            <person name="Scully E.D."/>
            <person name="Geib S.M."/>
            <person name="Palmer N.A."/>
            <person name="Koch K."/>
            <person name="Bradshaw J."/>
            <person name="Heng-Moss T."/>
            <person name="Sarath G."/>
        </authorList>
    </citation>
    <scope>NUCLEOTIDE SEQUENCE</scope>
</reference>
<protein>
    <submittedName>
        <fullName evidence="1">Uncharacterized protein</fullName>
    </submittedName>
</protein>
<evidence type="ECO:0000313" key="1">
    <source>
        <dbReference type="EMBL" id="MBY73250.1"/>
    </source>
</evidence>
<accession>A0A2S2Q6M2</accession>
<dbReference type="EMBL" id="GGMS01004047">
    <property type="protein sequence ID" value="MBY73250.1"/>
    <property type="molecule type" value="Transcribed_RNA"/>
</dbReference>
<organism evidence="1">
    <name type="scientific">Sipha flava</name>
    <name type="common">yellow sugarcane aphid</name>
    <dbReference type="NCBI Taxonomy" id="143950"/>
    <lineage>
        <taxon>Eukaryota</taxon>
        <taxon>Metazoa</taxon>
        <taxon>Ecdysozoa</taxon>
        <taxon>Arthropoda</taxon>
        <taxon>Hexapoda</taxon>
        <taxon>Insecta</taxon>
        <taxon>Pterygota</taxon>
        <taxon>Neoptera</taxon>
        <taxon>Paraneoptera</taxon>
        <taxon>Hemiptera</taxon>
        <taxon>Sternorrhyncha</taxon>
        <taxon>Aphidomorpha</taxon>
        <taxon>Aphidoidea</taxon>
        <taxon>Aphididae</taxon>
        <taxon>Sipha</taxon>
    </lineage>
</organism>
<sequence length="122" mass="14312">MNIIHHVSSWVPCFFWDCKRRGDKNTEPIKPSLCVEKCSENTLGKSIKELKKMAANSEYYCSRTWRTLWEEFLGPSKPKKRCKTCKTSLKHKDSCSCARRTLWEEFLGPSKPKKRCKTCKTM</sequence>
<name>A0A2S2Q6M2_9HEMI</name>
<dbReference type="AlphaFoldDB" id="A0A2S2Q6M2"/>
<proteinExistence type="predicted"/>